<reference evidence="7" key="1">
    <citation type="submission" date="2021-01" db="EMBL/GenBank/DDBJ databases">
        <authorList>
            <person name="Corre E."/>
            <person name="Pelletier E."/>
            <person name="Niang G."/>
            <person name="Scheremetjew M."/>
            <person name="Finn R."/>
            <person name="Kale V."/>
            <person name="Holt S."/>
            <person name="Cochrane G."/>
            <person name="Meng A."/>
            <person name="Brown T."/>
            <person name="Cohen L."/>
        </authorList>
    </citation>
    <scope>NUCLEOTIDE SEQUENCE</scope>
    <source>
        <strain evidence="7">CCCM811</strain>
    </source>
</reference>
<accession>A0A7S3ZAJ8</accession>
<dbReference type="PROSITE" id="PS51257">
    <property type="entry name" value="PROKAR_LIPOPROTEIN"/>
    <property type="match status" value="1"/>
</dbReference>
<keyword evidence="3 5" id="KW-1133">Transmembrane helix</keyword>
<dbReference type="InterPro" id="IPR037185">
    <property type="entry name" value="EmrE-like"/>
</dbReference>
<dbReference type="InterPro" id="IPR050186">
    <property type="entry name" value="TPT_transporter"/>
</dbReference>
<dbReference type="AlphaFoldDB" id="A0A7S3ZAJ8"/>
<dbReference type="InterPro" id="IPR004853">
    <property type="entry name" value="Sugar_P_trans_dom"/>
</dbReference>
<dbReference type="GO" id="GO:0016020">
    <property type="term" value="C:membrane"/>
    <property type="evidence" value="ECO:0007669"/>
    <property type="project" value="UniProtKB-SubCell"/>
</dbReference>
<feature type="transmembrane region" description="Helical" evidence="5">
    <location>
        <begin position="203"/>
        <end position="223"/>
    </location>
</feature>
<comment type="subcellular location">
    <subcellularLocation>
        <location evidence="1">Membrane</location>
        <topology evidence="1">Multi-pass membrane protein</topology>
    </subcellularLocation>
</comment>
<name>A0A7S3ZAJ8_9EUKA</name>
<evidence type="ECO:0000256" key="5">
    <source>
        <dbReference type="SAM" id="Phobius"/>
    </source>
</evidence>
<proteinExistence type="predicted"/>
<protein>
    <recommendedName>
        <fullName evidence="6">Sugar phosphate transporter domain-containing protein</fullName>
    </recommendedName>
</protein>
<feature type="transmembrane region" description="Helical" evidence="5">
    <location>
        <begin position="296"/>
        <end position="315"/>
    </location>
</feature>
<sequence>MSGSRTSMSSVNLSQVVPCLAYSCCSIMMMLLNKSLASRGGKIPLSCVMLVQNLATLILVHIFDSCLATEAKARWRMNLPPLRVQTCLAWLPVNLIFLVMLFSGFKTLQLVTVSLVSVCKNITNVFTTFGDRMLFGEPVSFEVLIALMLMIIAAYLGASDELRLDGGRFNMQAGFWMTVNCLATSAYGLQIKLSQKQTGLSPYGCTFYNALVATPLTFLWTIWNGDLLKFLGNVELLEPQYLFSLTMSSLIGFGIGFSVFWCISATSPTTYAMVGAANKIPLAVLGIMVFSEPVTANRVLFISIGLLAGIVYARAKSLLKKQGSKNHSRGPSKQEAIELKVDKLENGNVMMKDAGSHGE</sequence>
<organism evidence="7">
    <name type="scientific">Lotharella globosa</name>
    <dbReference type="NCBI Taxonomy" id="91324"/>
    <lineage>
        <taxon>Eukaryota</taxon>
        <taxon>Sar</taxon>
        <taxon>Rhizaria</taxon>
        <taxon>Cercozoa</taxon>
        <taxon>Chlorarachniophyceae</taxon>
        <taxon>Lotharella</taxon>
    </lineage>
</organism>
<feature type="transmembrane region" description="Helical" evidence="5">
    <location>
        <begin position="270"/>
        <end position="290"/>
    </location>
</feature>
<dbReference type="EMBL" id="HBIV01040975">
    <property type="protein sequence ID" value="CAE0677153.1"/>
    <property type="molecule type" value="Transcribed_RNA"/>
</dbReference>
<feature type="transmembrane region" description="Helical" evidence="5">
    <location>
        <begin position="12"/>
        <end position="31"/>
    </location>
</feature>
<dbReference type="PANTHER" id="PTHR11132">
    <property type="entry name" value="SOLUTE CARRIER FAMILY 35"/>
    <property type="match status" value="1"/>
</dbReference>
<evidence type="ECO:0000256" key="3">
    <source>
        <dbReference type="ARBA" id="ARBA00022989"/>
    </source>
</evidence>
<evidence type="ECO:0000256" key="1">
    <source>
        <dbReference type="ARBA" id="ARBA00004141"/>
    </source>
</evidence>
<evidence type="ECO:0000259" key="6">
    <source>
        <dbReference type="Pfam" id="PF03151"/>
    </source>
</evidence>
<keyword evidence="2 5" id="KW-0812">Transmembrane</keyword>
<feature type="domain" description="Sugar phosphate transporter" evidence="6">
    <location>
        <begin position="24"/>
        <end position="312"/>
    </location>
</feature>
<feature type="transmembrane region" description="Helical" evidence="5">
    <location>
        <begin position="173"/>
        <end position="191"/>
    </location>
</feature>
<gene>
    <name evidence="7" type="ORF">LGLO00237_LOCUS28933</name>
</gene>
<evidence type="ECO:0000256" key="2">
    <source>
        <dbReference type="ARBA" id="ARBA00022692"/>
    </source>
</evidence>
<dbReference type="Pfam" id="PF03151">
    <property type="entry name" value="TPT"/>
    <property type="match status" value="1"/>
</dbReference>
<keyword evidence="4 5" id="KW-0472">Membrane</keyword>
<evidence type="ECO:0000256" key="4">
    <source>
        <dbReference type="ARBA" id="ARBA00023136"/>
    </source>
</evidence>
<evidence type="ECO:0000313" key="7">
    <source>
        <dbReference type="EMBL" id="CAE0677153.1"/>
    </source>
</evidence>
<dbReference type="SUPFAM" id="SSF103481">
    <property type="entry name" value="Multidrug resistance efflux transporter EmrE"/>
    <property type="match status" value="1"/>
</dbReference>
<feature type="transmembrane region" description="Helical" evidence="5">
    <location>
        <begin position="243"/>
        <end position="263"/>
    </location>
</feature>
<feature type="transmembrane region" description="Helical" evidence="5">
    <location>
        <begin position="139"/>
        <end position="158"/>
    </location>
</feature>